<keyword evidence="1" id="KW-0732">Signal</keyword>
<dbReference type="Proteomes" id="UP001140453">
    <property type="component" value="Unassembled WGS sequence"/>
</dbReference>
<comment type="caution">
    <text evidence="2">The sequence shown here is derived from an EMBL/GenBank/DDBJ whole genome shotgun (WGS) entry which is preliminary data.</text>
</comment>
<reference evidence="2" key="1">
    <citation type="submission" date="2022-10" db="EMBL/GenBank/DDBJ databases">
        <title>Tapping the CABI collections for fungal endophytes: first genome assemblies for Collariella, Neodidymelliopsis, Ascochyta clinopodiicola, Didymella pomorum, Didymosphaeria variabile, Neocosmospora piperis and Neocucurbitaria cava.</title>
        <authorList>
            <person name="Hill R."/>
        </authorList>
    </citation>
    <scope>NUCLEOTIDE SEQUENCE</scope>
    <source>
        <strain evidence="2">IMI 355082</strain>
    </source>
</reference>
<dbReference type="Gene3D" id="2.60.40.1190">
    <property type="match status" value="1"/>
</dbReference>
<gene>
    <name evidence="2" type="ORF">N0V93_008106</name>
</gene>
<sequence>MQSTLLIIQAMAMAMAMAAAALATPQKTVGGGPDVPSLDVPACPAVGSVSYTNTVPSTDNTTFPKTGVSLCYDDSFIHITFTALQEKSFYYNASVPINGDIYDYEVMESFISRGTDDPQTYLEFEVAPNNVTFSAFIYNPSKVRATGAAFDRFYITDLVDDKLSATTTLDKPNEKWVSNVQIPLGFFNVEEGCAKGTEWRMNFFRTVTSNATFPTQAYGGWSAPNETNFHMTPFFGRVDFV</sequence>
<evidence type="ECO:0000256" key="1">
    <source>
        <dbReference type="SAM" id="SignalP"/>
    </source>
</evidence>
<dbReference type="EMBL" id="JAPEVB010000005">
    <property type="protein sequence ID" value="KAJ4387513.1"/>
    <property type="molecule type" value="Genomic_DNA"/>
</dbReference>
<organism evidence="2 3">
    <name type="scientific">Gnomoniopsis smithogilvyi</name>
    <dbReference type="NCBI Taxonomy" id="1191159"/>
    <lineage>
        <taxon>Eukaryota</taxon>
        <taxon>Fungi</taxon>
        <taxon>Dikarya</taxon>
        <taxon>Ascomycota</taxon>
        <taxon>Pezizomycotina</taxon>
        <taxon>Sordariomycetes</taxon>
        <taxon>Sordariomycetidae</taxon>
        <taxon>Diaporthales</taxon>
        <taxon>Gnomoniaceae</taxon>
        <taxon>Gnomoniopsis</taxon>
    </lineage>
</organism>
<protein>
    <recommendedName>
        <fullName evidence="4">Carbohydrate-binding domain-containing protein</fullName>
    </recommendedName>
</protein>
<keyword evidence="3" id="KW-1185">Reference proteome</keyword>
<feature type="chain" id="PRO_5040817138" description="Carbohydrate-binding domain-containing protein" evidence="1">
    <location>
        <begin position="24"/>
        <end position="241"/>
    </location>
</feature>
<dbReference type="AlphaFoldDB" id="A0A9W9CUF2"/>
<dbReference type="SUPFAM" id="SSF49344">
    <property type="entry name" value="CBD9-like"/>
    <property type="match status" value="1"/>
</dbReference>
<evidence type="ECO:0000313" key="2">
    <source>
        <dbReference type="EMBL" id="KAJ4387513.1"/>
    </source>
</evidence>
<evidence type="ECO:0000313" key="3">
    <source>
        <dbReference type="Proteomes" id="UP001140453"/>
    </source>
</evidence>
<dbReference type="CDD" id="cd09620">
    <property type="entry name" value="CBM9_like_3"/>
    <property type="match status" value="1"/>
</dbReference>
<feature type="signal peptide" evidence="1">
    <location>
        <begin position="1"/>
        <end position="23"/>
    </location>
</feature>
<accession>A0A9W9CUF2</accession>
<proteinExistence type="predicted"/>
<name>A0A9W9CUF2_9PEZI</name>
<dbReference type="OrthoDB" id="61321at2759"/>
<evidence type="ECO:0008006" key="4">
    <source>
        <dbReference type="Google" id="ProtNLM"/>
    </source>
</evidence>